<dbReference type="PANTHER" id="PTHR33221:SF5">
    <property type="entry name" value="HTH-TYPE TRANSCRIPTIONAL REGULATOR ISCR"/>
    <property type="match status" value="1"/>
</dbReference>
<dbReference type="PANTHER" id="PTHR33221">
    <property type="entry name" value="WINGED HELIX-TURN-HELIX TRANSCRIPTIONAL REGULATOR, RRF2 FAMILY"/>
    <property type="match status" value="1"/>
</dbReference>
<evidence type="ECO:0000313" key="2">
    <source>
        <dbReference type="EMBL" id="SHI02051.1"/>
    </source>
</evidence>
<name>A0A1M5XQF8_9CLOT</name>
<evidence type="ECO:0000256" key="1">
    <source>
        <dbReference type="ARBA" id="ARBA00023125"/>
    </source>
</evidence>
<dbReference type="Proteomes" id="UP000184447">
    <property type="component" value="Unassembled WGS sequence"/>
</dbReference>
<organism evidence="2 3">
    <name type="scientific">Clostridium grantii DSM 8605</name>
    <dbReference type="NCBI Taxonomy" id="1121316"/>
    <lineage>
        <taxon>Bacteria</taxon>
        <taxon>Bacillati</taxon>
        <taxon>Bacillota</taxon>
        <taxon>Clostridia</taxon>
        <taxon>Eubacteriales</taxon>
        <taxon>Clostridiaceae</taxon>
        <taxon>Clostridium</taxon>
    </lineage>
</organism>
<dbReference type="InterPro" id="IPR036388">
    <property type="entry name" value="WH-like_DNA-bd_sf"/>
</dbReference>
<dbReference type="SUPFAM" id="SSF46785">
    <property type="entry name" value="Winged helix' DNA-binding domain"/>
    <property type="match status" value="1"/>
</dbReference>
<dbReference type="AlphaFoldDB" id="A0A1M5XQF8"/>
<dbReference type="InterPro" id="IPR036390">
    <property type="entry name" value="WH_DNA-bd_sf"/>
</dbReference>
<evidence type="ECO:0000313" key="3">
    <source>
        <dbReference type="Proteomes" id="UP000184447"/>
    </source>
</evidence>
<dbReference type="STRING" id="1121316.SAMN02745207_03848"/>
<dbReference type="RefSeq" id="WP_073340675.1">
    <property type="nucleotide sequence ID" value="NZ_FQXM01000034.1"/>
</dbReference>
<dbReference type="GO" id="GO:0005829">
    <property type="term" value="C:cytosol"/>
    <property type="evidence" value="ECO:0007669"/>
    <property type="project" value="TreeGrafter"/>
</dbReference>
<dbReference type="NCBIfam" id="TIGR00738">
    <property type="entry name" value="rrf2_super"/>
    <property type="match status" value="1"/>
</dbReference>
<dbReference type="GO" id="GO:0003677">
    <property type="term" value="F:DNA binding"/>
    <property type="evidence" value="ECO:0007669"/>
    <property type="project" value="UniProtKB-KW"/>
</dbReference>
<dbReference type="Gene3D" id="1.10.10.10">
    <property type="entry name" value="Winged helix-like DNA-binding domain superfamily/Winged helix DNA-binding domain"/>
    <property type="match status" value="1"/>
</dbReference>
<dbReference type="Pfam" id="PF02082">
    <property type="entry name" value="Rrf2"/>
    <property type="match status" value="1"/>
</dbReference>
<sequence>MKISTKGTYGLKAMVDLAYNCANGKSVTLKSICERQNISERYLEQIIATLRKANIVNSIKGSQGGYILAESASQITVGRILRAVEGTLHVINSNDNEPKDKIEICIQNSVWDKLNESIDLVVDSITLEDLVFKYDKTLSDGFMLYI</sequence>
<keyword evidence="3" id="KW-1185">Reference proteome</keyword>
<accession>A0A1M5XQF8</accession>
<reference evidence="2 3" key="1">
    <citation type="submission" date="2016-11" db="EMBL/GenBank/DDBJ databases">
        <authorList>
            <person name="Jaros S."/>
            <person name="Januszkiewicz K."/>
            <person name="Wedrychowicz H."/>
        </authorList>
    </citation>
    <scope>NUCLEOTIDE SEQUENCE [LARGE SCALE GENOMIC DNA]</scope>
    <source>
        <strain evidence="2 3">DSM 8605</strain>
    </source>
</reference>
<dbReference type="GO" id="GO:0003700">
    <property type="term" value="F:DNA-binding transcription factor activity"/>
    <property type="evidence" value="ECO:0007669"/>
    <property type="project" value="TreeGrafter"/>
</dbReference>
<proteinExistence type="predicted"/>
<protein>
    <submittedName>
        <fullName evidence="2">Transcriptional regulator, BadM/Rrf2 family</fullName>
    </submittedName>
</protein>
<dbReference type="FunFam" id="1.10.10.10:FF:000164">
    <property type="entry name" value="Transcriptional regulator, Rrf2 family"/>
    <property type="match status" value="1"/>
</dbReference>
<dbReference type="InterPro" id="IPR000944">
    <property type="entry name" value="Tscrpt_reg_Rrf2"/>
</dbReference>
<dbReference type="OrthoDB" id="9808360at2"/>
<dbReference type="EMBL" id="FQXM01000034">
    <property type="protein sequence ID" value="SHI02051.1"/>
    <property type="molecule type" value="Genomic_DNA"/>
</dbReference>
<gene>
    <name evidence="2" type="ORF">SAMN02745207_03848</name>
</gene>
<keyword evidence="1" id="KW-0238">DNA-binding</keyword>
<dbReference type="PROSITE" id="PS51197">
    <property type="entry name" value="HTH_RRF2_2"/>
    <property type="match status" value="1"/>
</dbReference>